<dbReference type="EMBL" id="OOIL02006718">
    <property type="protein sequence ID" value="VFR00933.1"/>
    <property type="molecule type" value="Genomic_DNA"/>
</dbReference>
<keyword evidence="2" id="KW-1185">Reference proteome</keyword>
<organism evidence="1 2">
    <name type="scientific">Cuscuta campestris</name>
    <dbReference type="NCBI Taxonomy" id="132261"/>
    <lineage>
        <taxon>Eukaryota</taxon>
        <taxon>Viridiplantae</taxon>
        <taxon>Streptophyta</taxon>
        <taxon>Embryophyta</taxon>
        <taxon>Tracheophyta</taxon>
        <taxon>Spermatophyta</taxon>
        <taxon>Magnoliopsida</taxon>
        <taxon>eudicotyledons</taxon>
        <taxon>Gunneridae</taxon>
        <taxon>Pentapetalae</taxon>
        <taxon>asterids</taxon>
        <taxon>lamiids</taxon>
        <taxon>Solanales</taxon>
        <taxon>Convolvulaceae</taxon>
        <taxon>Cuscuteae</taxon>
        <taxon>Cuscuta</taxon>
        <taxon>Cuscuta subgen. Grammica</taxon>
        <taxon>Cuscuta sect. Cleistogrammica</taxon>
    </lineage>
</organism>
<sequence length="140" mass="15652">MEEGSFPLDPPVLSSLSLQPASPSSIRRALSHFSNWRSTIAVQFSFSCVKLGDILYPKLLLQRSFHWKSKDACDEEEGKELNRRRVEELSLTCDAGIPAVQRGQGGGGDIWGTPLVKVYPQHFSKKNGSRLYRLILSGLY</sequence>
<accession>A0A484NIL3</accession>
<evidence type="ECO:0000313" key="1">
    <source>
        <dbReference type="EMBL" id="VFR00933.1"/>
    </source>
</evidence>
<proteinExistence type="predicted"/>
<reference evidence="1 2" key="1">
    <citation type="submission" date="2018-04" db="EMBL/GenBank/DDBJ databases">
        <authorList>
            <person name="Vogel A."/>
        </authorList>
    </citation>
    <scope>NUCLEOTIDE SEQUENCE [LARGE SCALE GENOMIC DNA]</scope>
</reference>
<dbReference type="AlphaFoldDB" id="A0A484NIL3"/>
<protein>
    <submittedName>
        <fullName evidence="1">Uncharacterized protein</fullName>
    </submittedName>
</protein>
<dbReference type="Proteomes" id="UP000595140">
    <property type="component" value="Unassembled WGS sequence"/>
</dbReference>
<evidence type="ECO:0000313" key="2">
    <source>
        <dbReference type="Proteomes" id="UP000595140"/>
    </source>
</evidence>
<name>A0A484NIL3_9ASTE</name>
<gene>
    <name evidence="1" type="ORF">CCAM_LOCUS42708</name>
</gene>